<dbReference type="RefSeq" id="WP_097538855.1">
    <property type="nucleotide sequence ID" value="NZ_CP024310.1"/>
</dbReference>
<dbReference type="Pfam" id="PF02770">
    <property type="entry name" value="Acyl-CoA_dh_M"/>
    <property type="match status" value="1"/>
</dbReference>
<comment type="pathway">
    <text evidence="7">Amino-acid metabolism; lysine degradation.</text>
</comment>
<dbReference type="GO" id="GO:0046949">
    <property type="term" value="P:fatty-acyl-CoA biosynthetic process"/>
    <property type="evidence" value="ECO:0007669"/>
    <property type="project" value="TreeGrafter"/>
</dbReference>
<dbReference type="InterPro" id="IPR009075">
    <property type="entry name" value="AcylCo_DH/oxidase_C"/>
</dbReference>
<evidence type="ECO:0000256" key="11">
    <source>
        <dbReference type="RuleBase" id="RU362125"/>
    </source>
</evidence>
<dbReference type="InterPro" id="IPR006089">
    <property type="entry name" value="Acyl-CoA_DH_CS"/>
</dbReference>
<evidence type="ECO:0000256" key="3">
    <source>
        <dbReference type="ARBA" id="ARBA00022630"/>
    </source>
</evidence>
<comment type="similarity">
    <text evidence="2 11">Belongs to the acyl-CoA dehydrogenase family.</text>
</comment>
<evidence type="ECO:0000256" key="6">
    <source>
        <dbReference type="ARBA" id="ARBA00023002"/>
    </source>
</evidence>
<dbReference type="InterPro" id="IPR013786">
    <property type="entry name" value="AcylCoA_DH/ox_N"/>
</dbReference>
<comment type="pathway">
    <text evidence="8">Amino-acid metabolism; tryptophan metabolism.</text>
</comment>
<dbReference type="InterPro" id="IPR036250">
    <property type="entry name" value="AcylCo_DH-like_C"/>
</dbReference>
<evidence type="ECO:0000256" key="7">
    <source>
        <dbReference type="ARBA" id="ARBA00037899"/>
    </source>
</evidence>
<evidence type="ECO:0000256" key="1">
    <source>
        <dbReference type="ARBA" id="ARBA00001974"/>
    </source>
</evidence>
<evidence type="ECO:0000313" key="15">
    <source>
        <dbReference type="EMBL" id="AUX80143.1"/>
    </source>
</evidence>
<dbReference type="InterPro" id="IPR006091">
    <property type="entry name" value="Acyl-CoA_Oxase/DH_mid-dom"/>
</dbReference>
<evidence type="ECO:0000256" key="8">
    <source>
        <dbReference type="ARBA" id="ARBA00037927"/>
    </source>
</evidence>
<evidence type="ECO:0000256" key="10">
    <source>
        <dbReference type="ARBA" id="ARBA00049493"/>
    </source>
</evidence>
<feature type="domain" description="Acyl-CoA dehydrogenase/oxidase C-terminal" evidence="12">
    <location>
        <begin position="248"/>
        <end position="387"/>
    </location>
</feature>
<dbReference type="InterPro" id="IPR009100">
    <property type="entry name" value="AcylCoA_DH/oxidase_NM_dom_sf"/>
</dbReference>
<evidence type="ECO:0000256" key="5">
    <source>
        <dbReference type="ARBA" id="ARBA00022946"/>
    </source>
</evidence>
<evidence type="ECO:0000259" key="12">
    <source>
        <dbReference type="Pfam" id="PF00441"/>
    </source>
</evidence>
<dbReference type="SUPFAM" id="SSF47203">
    <property type="entry name" value="Acyl-CoA dehydrogenase C-terminal domain-like"/>
    <property type="match status" value="1"/>
</dbReference>
<accession>A0A2L0HFA0</accession>
<evidence type="ECO:0000256" key="4">
    <source>
        <dbReference type="ARBA" id="ARBA00022827"/>
    </source>
</evidence>
<keyword evidence="6 11" id="KW-0560">Oxidoreductase</keyword>
<dbReference type="EMBL" id="CP024310">
    <property type="protein sequence ID" value="AUX80143.1"/>
    <property type="molecule type" value="Genomic_DNA"/>
</dbReference>
<dbReference type="Pfam" id="PF02771">
    <property type="entry name" value="Acyl-CoA_dh_N"/>
    <property type="match status" value="1"/>
</dbReference>
<evidence type="ECO:0000256" key="2">
    <source>
        <dbReference type="ARBA" id="ARBA00009347"/>
    </source>
</evidence>
<dbReference type="PROSITE" id="PS00072">
    <property type="entry name" value="ACYL_COA_DH_1"/>
    <property type="match status" value="1"/>
</dbReference>
<keyword evidence="3 11" id="KW-0285">Flavoprotein</keyword>
<protein>
    <recommendedName>
        <fullName evidence="9">glutaryl-CoA dehydrogenase (ETF)</fullName>
        <ecNumber evidence="9">1.3.8.6</ecNumber>
    </recommendedName>
</protein>
<evidence type="ECO:0000259" key="13">
    <source>
        <dbReference type="Pfam" id="PF02770"/>
    </source>
</evidence>
<keyword evidence="5" id="KW-0809">Transit peptide</keyword>
<keyword evidence="4 11" id="KW-0274">FAD</keyword>
<dbReference type="FunFam" id="1.10.540.10:FF:000003">
    <property type="entry name" value="glutaryl-CoA dehydrogenase, mitochondrial"/>
    <property type="match status" value="1"/>
</dbReference>
<dbReference type="Gene3D" id="1.20.140.10">
    <property type="entry name" value="Butyryl-CoA Dehydrogenase, subunit A, domain 3"/>
    <property type="match status" value="1"/>
</dbReference>
<sequence>MAGKSQFQWDDPFLLEDQLSEDERMIRDTARAYAQERLQPRVIEAYRDEKTDPAIFREMGELGLLGVTVPDTYGGVGASYVAYGLVAREVERVDSGYRSMMSVQSSLVIYPIFAYGSEEQKQRYLPKLISGEWIGCFGLTEPDAGSDPAGMKTRAIKTGSGYRLIGSKMWISNAPLADVFVVWAKSEAHGNAIRGFVLEKGMKGVSSPKIAGKLSLRASITGEIVLDNVEVGEEALLPNVEGLKGPFGCLNRARYGISWGALGAAEFCWHAARQYGLDRKQFNRPLAQTQLFQKKLADMQTEIALGLQASLRVGRLMDEGRMAPEMISIVKRNNCGKALDIARMARDMHGGNGISEEYQVMRHMVNLETVNTYEGTHDVHALILGRAQTGLQAFF</sequence>
<dbReference type="PANTHER" id="PTHR42807">
    <property type="entry name" value="GLUTARYL-COA DEHYDROGENASE, MITOCHONDRIAL"/>
    <property type="match status" value="1"/>
</dbReference>
<feature type="domain" description="Acyl-CoA oxidase/dehydrogenase middle" evidence="13">
    <location>
        <begin position="136"/>
        <end position="229"/>
    </location>
</feature>
<geneLocation type="plasmid" evidence="16">
    <name>psfrenxt3c</name>
</geneLocation>
<organism evidence="15 16">
    <name type="scientific">Rhizobium fredii</name>
    <name type="common">Sinorhizobium fredii</name>
    <dbReference type="NCBI Taxonomy" id="380"/>
    <lineage>
        <taxon>Bacteria</taxon>
        <taxon>Pseudomonadati</taxon>
        <taxon>Pseudomonadota</taxon>
        <taxon>Alphaproteobacteria</taxon>
        <taxon>Hyphomicrobiales</taxon>
        <taxon>Rhizobiaceae</taxon>
        <taxon>Sinorhizobium/Ensifer group</taxon>
        <taxon>Sinorhizobium</taxon>
    </lineage>
</organism>
<reference evidence="15 16" key="1">
    <citation type="submission" date="2017-10" db="EMBL/GenBank/DDBJ databases">
        <title>Analysis of the genome sequences of Rhizobium populations associated to common bean (phaseolus vulgaris).</title>
        <authorList>
            <person name="Bustos P."/>
            <person name="Santamaria R.I."/>
            <person name="Miranda-Sanchez F."/>
            <person name="Perez-Carrascal O."/>
            <person name="Juarez S."/>
            <person name="Lozano L."/>
            <person name="Martinez-Flores I."/>
            <person name="Vinuesa P."/>
            <person name="Martinez-Romero E."/>
            <person name="Cevallos M.A."/>
            <person name="Romero D."/>
            <person name="Davila G."/>
            <person name="Gonzalez V."/>
        </authorList>
    </citation>
    <scope>NUCLEOTIDE SEQUENCE [LARGE SCALE GENOMIC DNA]</scope>
    <source>
        <strain evidence="15 16">NXT3</strain>
        <plasmid evidence="16">Plasmid psfrenxt3c</plasmid>
    </source>
</reference>
<dbReference type="GO" id="GO:0033539">
    <property type="term" value="P:fatty acid beta-oxidation using acyl-CoA dehydrogenase"/>
    <property type="evidence" value="ECO:0007669"/>
    <property type="project" value="TreeGrafter"/>
</dbReference>
<dbReference type="AlphaFoldDB" id="A0A2L0HFA0"/>
<dbReference type="Gene3D" id="2.40.110.10">
    <property type="entry name" value="Butyryl-CoA Dehydrogenase, subunit A, domain 2"/>
    <property type="match status" value="1"/>
</dbReference>
<gene>
    <name evidence="15" type="primary">gcdH</name>
    <name evidence="15" type="ORF">NXT3_PC00986</name>
</gene>
<keyword evidence="15" id="KW-0614">Plasmid</keyword>
<comment type="catalytic activity">
    <reaction evidence="10">
        <text>glutaryl-CoA + oxidized [electron-transfer flavoprotein] + 2 H(+) = (2E)-butenoyl-CoA + reduced [electron-transfer flavoprotein] + CO2</text>
        <dbReference type="Rhea" id="RHEA:13389"/>
        <dbReference type="Rhea" id="RHEA-COMP:10685"/>
        <dbReference type="Rhea" id="RHEA-COMP:10686"/>
        <dbReference type="ChEBI" id="CHEBI:15378"/>
        <dbReference type="ChEBI" id="CHEBI:16526"/>
        <dbReference type="ChEBI" id="CHEBI:57332"/>
        <dbReference type="ChEBI" id="CHEBI:57378"/>
        <dbReference type="ChEBI" id="CHEBI:57692"/>
        <dbReference type="ChEBI" id="CHEBI:58307"/>
        <dbReference type="EC" id="1.3.8.6"/>
    </reaction>
</comment>
<dbReference type="FunFam" id="1.20.140.10:FF:000006">
    <property type="entry name" value="Glutaryl-CoA dehydrogenase, mitochondrial"/>
    <property type="match status" value="1"/>
</dbReference>
<feature type="domain" description="Acyl-CoA dehydrogenase/oxidase N-terminal" evidence="14">
    <location>
        <begin position="20"/>
        <end position="132"/>
    </location>
</feature>
<dbReference type="Pfam" id="PF00441">
    <property type="entry name" value="Acyl-CoA_dh_1"/>
    <property type="match status" value="1"/>
</dbReference>
<comment type="cofactor">
    <cofactor evidence="1 11">
        <name>FAD</name>
        <dbReference type="ChEBI" id="CHEBI:57692"/>
    </cofactor>
</comment>
<dbReference type="InterPro" id="IPR037069">
    <property type="entry name" value="AcylCoA_DH/ox_N_sf"/>
</dbReference>
<evidence type="ECO:0000313" key="16">
    <source>
        <dbReference type="Proteomes" id="UP000239340"/>
    </source>
</evidence>
<dbReference type="PROSITE" id="PS00073">
    <property type="entry name" value="ACYL_COA_DH_2"/>
    <property type="match status" value="1"/>
</dbReference>
<dbReference type="GO" id="GO:0000062">
    <property type="term" value="F:fatty-acyl-CoA binding"/>
    <property type="evidence" value="ECO:0007669"/>
    <property type="project" value="TreeGrafter"/>
</dbReference>
<evidence type="ECO:0000259" key="14">
    <source>
        <dbReference type="Pfam" id="PF02771"/>
    </source>
</evidence>
<dbReference type="Gene3D" id="1.10.540.10">
    <property type="entry name" value="Acyl-CoA dehydrogenase/oxidase, N-terminal domain"/>
    <property type="match status" value="1"/>
</dbReference>
<evidence type="ECO:0000256" key="9">
    <source>
        <dbReference type="ARBA" id="ARBA00039033"/>
    </source>
</evidence>
<proteinExistence type="inferred from homology"/>
<dbReference type="GO" id="GO:0050660">
    <property type="term" value="F:flavin adenine dinucleotide binding"/>
    <property type="evidence" value="ECO:0007669"/>
    <property type="project" value="InterPro"/>
</dbReference>
<dbReference type="PANTHER" id="PTHR42807:SF1">
    <property type="entry name" value="GLUTARYL-COA DEHYDROGENASE, MITOCHONDRIAL"/>
    <property type="match status" value="1"/>
</dbReference>
<dbReference type="InterPro" id="IPR052033">
    <property type="entry name" value="Glutaryl-CoA_DH_mitochondrial"/>
</dbReference>
<dbReference type="InterPro" id="IPR046373">
    <property type="entry name" value="Acyl-CoA_Oxase/DH_mid-dom_sf"/>
</dbReference>
<name>A0A2L0HFA0_RHIFR</name>
<dbReference type="EC" id="1.3.8.6" evidence="9"/>
<dbReference type="SUPFAM" id="SSF56645">
    <property type="entry name" value="Acyl-CoA dehydrogenase NM domain-like"/>
    <property type="match status" value="1"/>
</dbReference>
<dbReference type="CDD" id="cd01151">
    <property type="entry name" value="GCD"/>
    <property type="match status" value="1"/>
</dbReference>
<dbReference type="GO" id="GO:0004361">
    <property type="term" value="F:glutaryl-CoA dehydrogenase activity"/>
    <property type="evidence" value="ECO:0007669"/>
    <property type="project" value="UniProtKB-EC"/>
</dbReference>
<dbReference type="Proteomes" id="UP000239340">
    <property type="component" value="Plasmid pSfreNXT3c"/>
</dbReference>